<evidence type="ECO:0000259" key="10">
    <source>
        <dbReference type="PROSITE" id="PS50011"/>
    </source>
</evidence>
<comment type="subcellular location">
    <subcellularLocation>
        <location evidence="1">Membrane</location>
    </subcellularLocation>
</comment>
<name>A0A8B8P432_9MYRT</name>
<reference evidence="11" key="1">
    <citation type="submission" date="2025-05" db="UniProtKB">
        <authorList>
            <consortium name="RefSeq"/>
        </authorList>
    </citation>
    <scope>NUCLEOTIDE SEQUENCE [LARGE SCALE GENOMIC DNA]</scope>
</reference>
<evidence type="ECO:0000256" key="5">
    <source>
        <dbReference type="ARBA" id="ARBA00022989"/>
    </source>
</evidence>
<feature type="transmembrane region" description="Helical" evidence="8">
    <location>
        <begin position="305"/>
        <end position="327"/>
    </location>
</feature>
<dbReference type="SUPFAM" id="SSF52058">
    <property type="entry name" value="L domain-like"/>
    <property type="match status" value="1"/>
</dbReference>
<evidence type="ECO:0000256" key="7">
    <source>
        <dbReference type="SAM" id="MobiDB-lite"/>
    </source>
</evidence>
<dbReference type="InterPro" id="IPR046959">
    <property type="entry name" value="PRK1-6/SRF4-like"/>
</dbReference>
<feature type="domain" description="Protein kinase" evidence="10">
    <location>
        <begin position="398"/>
        <end position="662"/>
    </location>
</feature>
<keyword evidence="12" id="KW-0418">Kinase</keyword>
<dbReference type="Gene3D" id="1.10.510.10">
    <property type="entry name" value="Transferase(Phosphotransferase) domain 1"/>
    <property type="match status" value="1"/>
</dbReference>
<accession>A0A8B8P432</accession>
<dbReference type="Gene3D" id="3.30.200.20">
    <property type="entry name" value="Phosphorylase Kinase, domain 1"/>
    <property type="match status" value="1"/>
</dbReference>
<dbReference type="GO" id="GO:0016301">
    <property type="term" value="F:kinase activity"/>
    <property type="evidence" value="ECO:0007669"/>
    <property type="project" value="UniProtKB-KW"/>
</dbReference>
<evidence type="ECO:0000313" key="11">
    <source>
        <dbReference type="Proteomes" id="UP000827889"/>
    </source>
</evidence>
<dbReference type="Proteomes" id="UP000827889">
    <property type="component" value="Chromosome 1"/>
</dbReference>
<sequence length="671" mass="72523">HTLPLLSSPPPPTHNAHNHPLSLLLLLLLLIPPTAAAIDPPLDSLLPSDAVALLSFKSHADLDNKLLFTLNERFDFCQWQGVKCAQGRVVRFVLQGSGLRGSLAPGTLARLDQLRVLSLLNNSLSGPLPDLSGLVNLKSLFLGRNSFSGSFPSSLLSLHRLRVLDLGYNNFTGPIPVQITALDRLDTLLLEGNRFGGTLPPLNQTLLRAFNVSGNNLTGSIPATPTLSRFDPSSFSGNPGLCGEVINKACASRAPFFGPSSSSSSSSGNGSSSVPAPLAQSAQSQNGVVVSPTSSPRRKPKRTGVILGFTLGVILLVSALLIFFILCKARKRQTHASPKEPAEPVQARAVDPAAPNLITELQEKYNSKIQEAQRVQRSGCLVFCAGESQLYTLEQLMRASAELLGRGTIGTTYKAVLDNQLIVTVKRLDAGKTAGTSEEVFEGHMDSVGALRHPNLVPVRAFFQAKGERLVVFDYQPNGSLYNLIHGSRSARAKPLHWTSCLKIAEDVAQGLAYLHQASRLIHGNLKSTNILLGTDFEACLTDYCLAALAECPLNEDPDAAAYKAPESRKSISRATPKSDVYSFGVLLLELLTGKLPLQHPFLVPSEMLDWVRAMREEDGEDKRLGMLVDVATVCRVTSPEQRPVMRQVLKMIQEIKENVMMEENASVGYG</sequence>
<dbReference type="Pfam" id="PF07714">
    <property type="entry name" value="PK_Tyr_Ser-Thr"/>
    <property type="match status" value="1"/>
</dbReference>
<keyword evidence="4" id="KW-0677">Repeat</keyword>
<dbReference type="SUPFAM" id="SSF56112">
    <property type="entry name" value="Protein kinase-like (PK-like)"/>
    <property type="match status" value="1"/>
</dbReference>
<dbReference type="InterPro" id="IPR000719">
    <property type="entry name" value="Prot_kinase_dom"/>
</dbReference>
<keyword evidence="11" id="KW-1185">Reference proteome</keyword>
<evidence type="ECO:0000256" key="3">
    <source>
        <dbReference type="ARBA" id="ARBA00022692"/>
    </source>
</evidence>
<keyword evidence="9" id="KW-0732">Signal</keyword>
<dbReference type="InterPro" id="IPR011009">
    <property type="entry name" value="Kinase-like_dom_sf"/>
</dbReference>
<dbReference type="RefSeq" id="XP_030529511.2">
    <property type="nucleotide sequence ID" value="XM_030673651.2"/>
</dbReference>
<feature type="compositionally biased region" description="Low complexity" evidence="7">
    <location>
        <begin position="261"/>
        <end position="273"/>
    </location>
</feature>
<keyword evidence="6 8" id="KW-0472">Membrane</keyword>
<protein>
    <submittedName>
        <fullName evidence="12">LOW QUALITY PROTEIN: probable inactive receptor kinase At5g67200</fullName>
    </submittedName>
</protein>
<organism evidence="11 12">
    <name type="scientific">Rhodamnia argentea</name>
    <dbReference type="NCBI Taxonomy" id="178133"/>
    <lineage>
        <taxon>Eukaryota</taxon>
        <taxon>Viridiplantae</taxon>
        <taxon>Streptophyta</taxon>
        <taxon>Embryophyta</taxon>
        <taxon>Tracheophyta</taxon>
        <taxon>Spermatophyta</taxon>
        <taxon>Magnoliopsida</taxon>
        <taxon>eudicotyledons</taxon>
        <taxon>Gunneridae</taxon>
        <taxon>Pentapetalae</taxon>
        <taxon>rosids</taxon>
        <taxon>malvids</taxon>
        <taxon>Myrtales</taxon>
        <taxon>Myrtaceae</taxon>
        <taxon>Myrtoideae</taxon>
        <taxon>Myrteae</taxon>
        <taxon>Australasian group</taxon>
        <taxon>Rhodamnia</taxon>
    </lineage>
</organism>
<evidence type="ECO:0000313" key="12">
    <source>
        <dbReference type="RefSeq" id="XP_030529511.2"/>
    </source>
</evidence>
<feature type="region of interest" description="Disordered" evidence="7">
    <location>
        <begin position="261"/>
        <end position="301"/>
    </location>
</feature>
<evidence type="ECO:0000256" key="6">
    <source>
        <dbReference type="ARBA" id="ARBA00023136"/>
    </source>
</evidence>
<feature type="compositionally biased region" description="Polar residues" evidence="7">
    <location>
        <begin position="280"/>
        <end position="295"/>
    </location>
</feature>
<evidence type="ECO:0000256" key="9">
    <source>
        <dbReference type="SAM" id="SignalP"/>
    </source>
</evidence>
<dbReference type="InterPro" id="IPR001245">
    <property type="entry name" value="Ser-Thr/Tyr_kinase_cat_dom"/>
</dbReference>
<dbReference type="PROSITE" id="PS50011">
    <property type="entry name" value="PROTEIN_KINASE_DOM"/>
    <property type="match status" value="1"/>
</dbReference>
<feature type="signal peptide" evidence="9">
    <location>
        <begin position="1"/>
        <end position="36"/>
    </location>
</feature>
<dbReference type="PANTHER" id="PTHR48007">
    <property type="entry name" value="LEUCINE-RICH REPEAT RECEPTOR-LIKE PROTEIN KINASE PXC1"/>
    <property type="match status" value="1"/>
</dbReference>
<gene>
    <name evidence="12" type="primary">LOC115740195</name>
</gene>
<keyword evidence="12" id="KW-0808">Transferase</keyword>
<keyword evidence="2" id="KW-0433">Leucine-rich repeat</keyword>
<reference evidence="12" key="2">
    <citation type="submission" date="2025-08" db="UniProtKB">
        <authorList>
            <consortium name="RefSeq"/>
        </authorList>
    </citation>
    <scope>IDENTIFICATION</scope>
    <source>
        <tissue evidence="12">Leaf</tissue>
    </source>
</reference>
<proteinExistence type="predicted"/>
<keyword evidence="5 8" id="KW-1133">Transmembrane helix</keyword>
<evidence type="ECO:0000256" key="4">
    <source>
        <dbReference type="ARBA" id="ARBA00022737"/>
    </source>
</evidence>
<dbReference type="PANTHER" id="PTHR48007:SF50">
    <property type="entry name" value="PROTEIN KINASE DOMAIN-CONTAINING PROTEIN"/>
    <property type="match status" value="1"/>
</dbReference>
<keyword evidence="3 8" id="KW-0812">Transmembrane</keyword>
<evidence type="ECO:0000256" key="1">
    <source>
        <dbReference type="ARBA" id="ARBA00004370"/>
    </source>
</evidence>
<dbReference type="GeneID" id="115740195"/>
<dbReference type="Pfam" id="PF13855">
    <property type="entry name" value="LRR_8"/>
    <property type="match status" value="1"/>
</dbReference>
<keyword evidence="12" id="KW-0675">Receptor</keyword>
<evidence type="ECO:0000256" key="8">
    <source>
        <dbReference type="SAM" id="Phobius"/>
    </source>
</evidence>
<dbReference type="Gene3D" id="3.80.10.10">
    <property type="entry name" value="Ribonuclease Inhibitor"/>
    <property type="match status" value="2"/>
</dbReference>
<feature type="chain" id="PRO_5047512203" evidence="9">
    <location>
        <begin position="37"/>
        <end position="671"/>
    </location>
</feature>
<feature type="non-terminal residue" evidence="12">
    <location>
        <position position="1"/>
    </location>
</feature>
<dbReference type="InterPro" id="IPR032675">
    <property type="entry name" value="LRR_dom_sf"/>
</dbReference>
<evidence type="ECO:0000256" key="2">
    <source>
        <dbReference type="ARBA" id="ARBA00022614"/>
    </source>
</evidence>
<dbReference type="InterPro" id="IPR001611">
    <property type="entry name" value="Leu-rich_rpt"/>
</dbReference>